<proteinExistence type="predicted"/>
<reference evidence="1" key="2">
    <citation type="journal article" date="2023" name="Int. J. Mol. Sci.">
        <title>De Novo Assembly and Annotation of 11 Diverse Shrub Willow (Salix) Genomes Reveals Novel Gene Organization in Sex-Linked Regions.</title>
        <authorList>
            <person name="Hyden B."/>
            <person name="Feng K."/>
            <person name="Yates T.B."/>
            <person name="Jawdy S."/>
            <person name="Cereghino C."/>
            <person name="Smart L.B."/>
            <person name="Muchero W."/>
        </authorList>
    </citation>
    <scope>NUCLEOTIDE SEQUENCE [LARGE SCALE GENOMIC DNA]</scope>
    <source>
        <tissue evidence="1">Shoot tip</tissue>
    </source>
</reference>
<dbReference type="AlphaFoldDB" id="A0A9Q0NZ82"/>
<evidence type="ECO:0000313" key="2">
    <source>
        <dbReference type="Proteomes" id="UP001151529"/>
    </source>
</evidence>
<reference evidence="1" key="1">
    <citation type="submission" date="2022-11" db="EMBL/GenBank/DDBJ databases">
        <authorList>
            <person name="Hyden B.L."/>
            <person name="Feng K."/>
            <person name="Yates T."/>
            <person name="Jawdy S."/>
            <person name="Smart L.B."/>
            <person name="Muchero W."/>
        </authorList>
    </citation>
    <scope>NUCLEOTIDE SEQUENCE</scope>
    <source>
        <tissue evidence="1">Shoot tip</tissue>
    </source>
</reference>
<evidence type="ECO:0000313" key="1">
    <source>
        <dbReference type="EMBL" id="KAJ6678494.1"/>
    </source>
</evidence>
<comment type="caution">
    <text evidence="1">The sequence shown here is derived from an EMBL/GenBank/DDBJ whole genome shotgun (WGS) entry which is preliminary data.</text>
</comment>
<protein>
    <submittedName>
        <fullName evidence="1">Uncharacterized protein</fullName>
    </submittedName>
</protein>
<name>A0A9Q0NZ82_SALVM</name>
<dbReference type="Proteomes" id="UP001151529">
    <property type="component" value="Chromosome 7"/>
</dbReference>
<sequence>MCVQKREQCCLVTRTVSVKSGERGAGELGIVVRSKESDADMTRPKSEGRPNYCNPRCPTSMILSALPPPPPPPPSSSFYFYLIRSRSQSLKIPVLYSHAYSFLNFLGSLWSDSPVQSPEPP</sequence>
<dbReference type="EMBL" id="JAPFFL010000014">
    <property type="protein sequence ID" value="KAJ6678494.1"/>
    <property type="molecule type" value="Genomic_DNA"/>
</dbReference>
<gene>
    <name evidence="1" type="ORF">OIU85_009017</name>
</gene>
<organism evidence="1 2">
    <name type="scientific">Salix viminalis</name>
    <name type="common">Common osier</name>
    <name type="synonym">Basket willow</name>
    <dbReference type="NCBI Taxonomy" id="40686"/>
    <lineage>
        <taxon>Eukaryota</taxon>
        <taxon>Viridiplantae</taxon>
        <taxon>Streptophyta</taxon>
        <taxon>Embryophyta</taxon>
        <taxon>Tracheophyta</taxon>
        <taxon>Spermatophyta</taxon>
        <taxon>Magnoliopsida</taxon>
        <taxon>eudicotyledons</taxon>
        <taxon>Gunneridae</taxon>
        <taxon>Pentapetalae</taxon>
        <taxon>rosids</taxon>
        <taxon>fabids</taxon>
        <taxon>Malpighiales</taxon>
        <taxon>Salicaceae</taxon>
        <taxon>Saliceae</taxon>
        <taxon>Salix</taxon>
    </lineage>
</organism>
<keyword evidence="2" id="KW-1185">Reference proteome</keyword>
<accession>A0A9Q0NZ82</accession>